<evidence type="ECO:0000256" key="7">
    <source>
        <dbReference type="ARBA" id="ARBA00022984"/>
    </source>
</evidence>
<keyword evidence="7" id="KW-0573">Peptidoglycan synthesis</keyword>
<evidence type="ECO:0000256" key="3">
    <source>
        <dbReference type="ARBA" id="ARBA00007171"/>
    </source>
</evidence>
<reference evidence="14 15" key="1">
    <citation type="submission" date="2022-11" db="EMBL/GenBank/DDBJ databases">
        <title>Study of microbial diversity in lake waters.</title>
        <authorList>
            <person name="Zhang J."/>
        </authorList>
    </citation>
    <scope>NUCLEOTIDE SEQUENCE [LARGE SCALE GENOMIC DNA]</scope>
    <source>
        <strain evidence="14 15">DT12</strain>
    </source>
</reference>
<evidence type="ECO:0000256" key="9">
    <source>
        <dbReference type="ARBA" id="ARBA00023136"/>
    </source>
</evidence>
<sequence length="629" mass="70460">MTQYEQEKQSVVGKRMSLLFMVIFFALAVLIFRLSFLQLSEGEELLKRAENNRYVTQSIPAPRGNILDRDGNELVRNKPAFTITFQPLNTEVQDSTMLISELAPVFNLSIEDLYKAMDPHAIKYSPSMARKVITNAPDQIVAYVREHADELPGFNVIVEPIREYVRKDFASHVVGYLNDIPADYYEEHKEEYQQTDLVGTAGVESQYEKFLHGKNGTYKVEVNINYQPVNKDKAITVEPVKGHDLKLTIHSKLQEATENALKARVEEMGKTIPTVKHGAAVAMNPKTGEVLAMASYPDYDPTMWVEGISAKDYATKFAPAEMNRTMQQVYEPGSTIKMSTVLIGLHEGKITPSTVIYDPGYTKFLDTTIRSWKSIGDVDARRALAESSNVYMIETFKGVFDFNSLGRDVNHYLNVTLKEKMNLVLDYHKEMGLGLQTTGVDLPYEAKGQITQEGYVSDLAFASFGQNEKYTLLQLAQYTSTIANEGKRMQPYVVSEIIKPDGTTLQKTEPKLLGETSFTKDEYRVVREGMLDVSRKPYGTFYGVFGNYPIQVASKTGTAETGRGGTENSVYVGYAPYDDPQIAIAIIIPDNKHMSQSGATLGPIAKAMMDAYFNLGEQSAEKKEEKKAE</sequence>
<dbReference type="InterPro" id="IPR012338">
    <property type="entry name" value="Beta-lactam/transpept-like"/>
</dbReference>
<dbReference type="InterPro" id="IPR050515">
    <property type="entry name" value="Beta-lactam/transpept"/>
</dbReference>
<gene>
    <name evidence="14" type="ORF">OS242_15780</name>
</gene>
<evidence type="ECO:0000256" key="11">
    <source>
        <dbReference type="SAM" id="Phobius"/>
    </source>
</evidence>
<keyword evidence="6" id="KW-0133">Cell shape</keyword>
<dbReference type="Gene3D" id="3.90.1310.10">
    <property type="entry name" value="Penicillin-binding protein 2a (Domain 2)"/>
    <property type="match status" value="1"/>
</dbReference>
<evidence type="ECO:0000256" key="8">
    <source>
        <dbReference type="ARBA" id="ARBA00022989"/>
    </source>
</evidence>
<dbReference type="PANTHER" id="PTHR30627:SF2">
    <property type="entry name" value="PEPTIDOGLYCAN D,D-TRANSPEPTIDASE MRDA"/>
    <property type="match status" value="1"/>
</dbReference>
<name>A0ABT3X3E2_9BACL</name>
<evidence type="ECO:0000313" key="14">
    <source>
        <dbReference type="EMBL" id="MCX7571410.1"/>
    </source>
</evidence>
<evidence type="ECO:0000259" key="13">
    <source>
        <dbReference type="Pfam" id="PF03717"/>
    </source>
</evidence>
<evidence type="ECO:0000313" key="15">
    <source>
        <dbReference type="Proteomes" id="UP001208017"/>
    </source>
</evidence>
<keyword evidence="8 11" id="KW-1133">Transmembrane helix</keyword>
<comment type="subcellular location">
    <subcellularLocation>
        <location evidence="2">Cell membrane</location>
    </subcellularLocation>
    <subcellularLocation>
        <location evidence="1">Membrane</location>
        <topology evidence="1">Single-pass membrane protein</topology>
    </subcellularLocation>
</comment>
<comment type="similarity">
    <text evidence="3">Belongs to the transpeptidase family.</text>
</comment>
<keyword evidence="5 11" id="KW-0812">Transmembrane</keyword>
<accession>A0ABT3X3E2</accession>
<keyword evidence="15" id="KW-1185">Reference proteome</keyword>
<dbReference type="Proteomes" id="UP001208017">
    <property type="component" value="Unassembled WGS sequence"/>
</dbReference>
<feature type="domain" description="Penicillin-binding protein dimerisation" evidence="13">
    <location>
        <begin position="59"/>
        <end position="225"/>
    </location>
</feature>
<evidence type="ECO:0000256" key="1">
    <source>
        <dbReference type="ARBA" id="ARBA00004167"/>
    </source>
</evidence>
<dbReference type="Gene3D" id="3.40.710.10">
    <property type="entry name" value="DD-peptidase/beta-lactamase superfamily"/>
    <property type="match status" value="1"/>
</dbReference>
<protein>
    <submittedName>
        <fullName evidence="14">Penicillin-binding transpeptidase domain-containing protein</fullName>
    </submittedName>
</protein>
<dbReference type="SUPFAM" id="SSF56519">
    <property type="entry name" value="Penicillin binding protein dimerisation domain"/>
    <property type="match status" value="1"/>
</dbReference>
<dbReference type="InterPro" id="IPR005311">
    <property type="entry name" value="PBP_dimer"/>
</dbReference>
<evidence type="ECO:0000256" key="2">
    <source>
        <dbReference type="ARBA" id="ARBA00004236"/>
    </source>
</evidence>
<dbReference type="PANTHER" id="PTHR30627">
    <property type="entry name" value="PEPTIDOGLYCAN D,D-TRANSPEPTIDASE"/>
    <property type="match status" value="1"/>
</dbReference>
<dbReference type="InterPro" id="IPR036138">
    <property type="entry name" value="PBP_dimer_sf"/>
</dbReference>
<evidence type="ECO:0000256" key="5">
    <source>
        <dbReference type="ARBA" id="ARBA00022692"/>
    </source>
</evidence>
<organism evidence="14 15">
    <name type="scientific">Tumebacillus lacus</name>
    <dbReference type="NCBI Taxonomy" id="2995335"/>
    <lineage>
        <taxon>Bacteria</taxon>
        <taxon>Bacillati</taxon>
        <taxon>Bacillota</taxon>
        <taxon>Bacilli</taxon>
        <taxon>Bacillales</taxon>
        <taxon>Alicyclobacillaceae</taxon>
        <taxon>Tumebacillus</taxon>
    </lineage>
</organism>
<evidence type="ECO:0000256" key="10">
    <source>
        <dbReference type="ARBA" id="ARBA00023316"/>
    </source>
</evidence>
<keyword evidence="4" id="KW-1003">Cell membrane</keyword>
<comment type="caution">
    <text evidence="14">The sequence shown here is derived from an EMBL/GenBank/DDBJ whole genome shotgun (WGS) entry which is preliminary data.</text>
</comment>
<evidence type="ECO:0000259" key="12">
    <source>
        <dbReference type="Pfam" id="PF00905"/>
    </source>
</evidence>
<dbReference type="RefSeq" id="WP_267152658.1">
    <property type="nucleotide sequence ID" value="NZ_JAPMLT010000010.1"/>
</dbReference>
<evidence type="ECO:0000256" key="4">
    <source>
        <dbReference type="ARBA" id="ARBA00022475"/>
    </source>
</evidence>
<dbReference type="InterPro" id="IPR001460">
    <property type="entry name" value="PCN-bd_Tpept"/>
</dbReference>
<keyword evidence="9 11" id="KW-0472">Membrane</keyword>
<proteinExistence type="inferred from homology"/>
<dbReference type="EMBL" id="JAPMLT010000010">
    <property type="protein sequence ID" value="MCX7571410.1"/>
    <property type="molecule type" value="Genomic_DNA"/>
</dbReference>
<evidence type="ECO:0000256" key="6">
    <source>
        <dbReference type="ARBA" id="ARBA00022960"/>
    </source>
</evidence>
<dbReference type="Pfam" id="PF03717">
    <property type="entry name" value="PBP_dimer"/>
    <property type="match status" value="1"/>
</dbReference>
<dbReference type="SUPFAM" id="SSF56601">
    <property type="entry name" value="beta-lactamase/transpeptidase-like"/>
    <property type="match status" value="1"/>
</dbReference>
<feature type="transmembrane region" description="Helical" evidence="11">
    <location>
        <begin position="18"/>
        <end position="37"/>
    </location>
</feature>
<feature type="domain" description="Penicillin-binding protein transpeptidase" evidence="12">
    <location>
        <begin position="278"/>
        <end position="610"/>
    </location>
</feature>
<keyword evidence="10" id="KW-0961">Cell wall biogenesis/degradation</keyword>
<dbReference type="Pfam" id="PF00905">
    <property type="entry name" value="Transpeptidase"/>
    <property type="match status" value="1"/>
</dbReference>